<dbReference type="Proteomes" id="UP000549394">
    <property type="component" value="Unassembled WGS sequence"/>
</dbReference>
<feature type="compositionally biased region" description="Basic and acidic residues" evidence="1">
    <location>
        <begin position="295"/>
        <end position="308"/>
    </location>
</feature>
<feature type="region of interest" description="Disordered" evidence="1">
    <location>
        <begin position="1"/>
        <end position="20"/>
    </location>
</feature>
<reference evidence="2 3" key="1">
    <citation type="submission" date="2020-08" db="EMBL/GenBank/DDBJ databases">
        <authorList>
            <person name="Hejnol A."/>
        </authorList>
    </citation>
    <scope>NUCLEOTIDE SEQUENCE [LARGE SCALE GENOMIC DNA]</scope>
</reference>
<sequence length="682" mass="77857">MERRQSKSDSSITGKEVTNRKVKKETIMTSSDSRTFLAITTDCRTNLKQSSYGTCRVPVNTPQQRLFSPSISTTDWNSLIPHHHAKQMESITEKFDNVYVRFPFKHAASASATARNARPLSPGTSLKQKTSQATRRVAKVMAKEKKEEKAKKSGRLRRGRLEEMNPVFVAGPTMNNCRGIVAETRSYSASPSRSLQRRRQILSTLNRNYLPDRPQTGESVHQTSVASDDERGVTFHQDGSDVYVKPKSKSTCKEESSDKEQRDKPNDDGDDSEGNNECKGVGKNGRFISNNSRNQAKENEKSDKKVEEPNSGNQVKCSTAKLKYDRPQSASSTEHGRKNINLSRPQSAKPFRNYVLHEEPQCDGLLDISSKFLHARCSGTCVKCSRECGAILCRKCSKYFGWCENDERLIYATEKNKIRSTSIDNKENHFKNIERLSYAKNNLNTEYKEEKLTVENDSSLINLNKINRNAWTEEAVDKMKIEIESSTLNNAKEIKKLNTIDKKNDSNLVMTTVYYSTKPDEISSYEAEVRSEAVNSIGSFRKFNCEEDSIKFRVNVYPPKGYVYYFSYTSEVMLQSEKCWSILFGFRLTNRPKKRYMDIEIDEKSSVEGQLFLISEQQFAVIDRQFAHLERIALPVWILNCDNDDVGLTELCVPAVTYTRKLNDKRLNIDIEQCKVQIDCIN</sequence>
<keyword evidence="3" id="KW-1185">Reference proteome</keyword>
<dbReference type="OrthoDB" id="2017317at2759"/>
<dbReference type="EMBL" id="CAJFCJ010000019">
    <property type="protein sequence ID" value="CAD5123263.1"/>
    <property type="molecule type" value="Genomic_DNA"/>
</dbReference>
<gene>
    <name evidence="2" type="ORF">DGYR_LOCUS10958</name>
</gene>
<accession>A0A7I8W3X1</accession>
<evidence type="ECO:0000256" key="1">
    <source>
        <dbReference type="SAM" id="MobiDB-lite"/>
    </source>
</evidence>
<feature type="region of interest" description="Disordered" evidence="1">
    <location>
        <begin position="206"/>
        <end position="346"/>
    </location>
</feature>
<evidence type="ECO:0000313" key="3">
    <source>
        <dbReference type="Proteomes" id="UP000549394"/>
    </source>
</evidence>
<dbReference type="AlphaFoldDB" id="A0A7I8W3X1"/>
<feature type="compositionally biased region" description="Polar residues" evidence="1">
    <location>
        <begin position="122"/>
        <end position="133"/>
    </location>
</feature>
<protein>
    <submittedName>
        <fullName evidence="2">DgyrCDS11623</fullName>
    </submittedName>
</protein>
<feature type="compositionally biased region" description="Polar residues" evidence="1">
    <location>
        <begin position="216"/>
        <end position="226"/>
    </location>
</feature>
<feature type="compositionally biased region" description="Basic and acidic residues" evidence="1">
    <location>
        <begin position="251"/>
        <end position="267"/>
    </location>
</feature>
<feature type="region of interest" description="Disordered" evidence="1">
    <location>
        <begin position="113"/>
        <end position="133"/>
    </location>
</feature>
<name>A0A7I8W3X1_9ANNE</name>
<comment type="caution">
    <text evidence="2">The sequence shown here is derived from an EMBL/GenBank/DDBJ whole genome shotgun (WGS) entry which is preliminary data.</text>
</comment>
<proteinExistence type="predicted"/>
<organism evidence="2 3">
    <name type="scientific">Dimorphilus gyrociliatus</name>
    <dbReference type="NCBI Taxonomy" id="2664684"/>
    <lineage>
        <taxon>Eukaryota</taxon>
        <taxon>Metazoa</taxon>
        <taxon>Spiralia</taxon>
        <taxon>Lophotrochozoa</taxon>
        <taxon>Annelida</taxon>
        <taxon>Polychaeta</taxon>
        <taxon>Polychaeta incertae sedis</taxon>
        <taxon>Dinophilidae</taxon>
        <taxon>Dimorphilus</taxon>
    </lineage>
</organism>
<evidence type="ECO:0000313" key="2">
    <source>
        <dbReference type="EMBL" id="CAD5123263.1"/>
    </source>
</evidence>